<organism evidence="2 3">
    <name type="scientific">Monilinia vaccinii-corymbosi</name>
    <dbReference type="NCBI Taxonomy" id="61207"/>
    <lineage>
        <taxon>Eukaryota</taxon>
        <taxon>Fungi</taxon>
        <taxon>Dikarya</taxon>
        <taxon>Ascomycota</taxon>
        <taxon>Pezizomycotina</taxon>
        <taxon>Leotiomycetes</taxon>
        <taxon>Helotiales</taxon>
        <taxon>Sclerotiniaceae</taxon>
        <taxon>Monilinia</taxon>
    </lineage>
</organism>
<keyword evidence="1" id="KW-1133">Transmembrane helix</keyword>
<evidence type="ECO:0000313" key="2">
    <source>
        <dbReference type="EMBL" id="QSZ33045.1"/>
    </source>
</evidence>
<sequence>MLAVLDALPVEQIVVILGIGLGKTFILIVSVTLFNIALLDGWHSISSIVSRAYAIGFAGYYIG</sequence>
<accession>A0A8A3PD79</accession>
<proteinExistence type="predicted"/>
<dbReference type="Proteomes" id="UP000672032">
    <property type="component" value="Chromosome 3"/>
</dbReference>
<keyword evidence="3" id="KW-1185">Reference proteome</keyword>
<name>A0A8A3PD79_9HELO</name>
<gene>
    <name evidence="2" type="ORF">DSL72_002630</name>
</gene>
<keyword evidence="1" id="KW-0472">Membrane</keyword>
<protein>
    <submittedName>
        <fullName evidence="2">Uncharacterized protein</fullName>
    </submittedName>
</protein>
<reference evidence="2" key="1">
    <citation type="submission" date="2020-10" db="EMBL/GenBank/DDBJ databases">
        <title>Genome Sequence of Monilinia vaccinii-corymbosi Sheds Light on Mummy Berry Disease Infection of Blueberry and Mating Type.</title>
        <authorList>
            <person name="Yow A.G."/>
            <person name="Zhang Y."/>
            <person name="Bansal K."/>
            <person name="Eacker S.M."/>
            <person name="Sullivan S."/>
            <person name="Liachko I."/>
            <person name="Cubeta M.A."/>
            <person name="Rollins J.A."/>
            <person name="Ashrafi H."/>
        </authorList>
    </citation>
    <scope>NUCLEOTIDE SEQUENCE</scope>
    <source>
        <strain evidence="2">RL-1</strain>
    </source>
</reference>
<evidence type="ECO:0000256" key="1">
    <source>
        <dbReference type="SAM" id="Phobius"/>
    </source>
</evidence>
<dbReference type="EMBL" id="CP063407">
    <property type="protein sequence ID" value="QSZ33045.1"/>
    <property type="molecule type" value="Genomic_DNA"/>
</dbReference>
<dbReference type="AlphaFoldDB" id="A0A8A3PD79"/>
<evidence type="ECO:0000313" key="3">
    <source>
        <dbReference type="Proteomes" id="UP000672032"/>
    </source>
</evidence>
<keyword evidence="1" id="KW-0812">Transmembrane</keyword>
<feature type="transmembrane region" description="Helical" evidence="1">
    <location>
        <begin position="12"/>
        <end position="38"/>
    </location>
</feature>